<reference evidence="4" key="1">
    <citation type="journal article" date="2019" name="Int. J. Syst. Evol. Microbiol.">
        <title>The Global Catalogue of Microorganisms (GCM) 10K type strain sequencing project: providing services to taxonomists for standard genome sequencing and annotation.</title>
        <authorList>
            <consortium name="The Broad Institute Genomics Platform"/>
            <consortium name="The Broad Institute Genome Sequencing Center for Infectious Disease"/>
            <person name="Wu L."/>
            <person name="Ma J."/>
        </authorList>
    </citation>
    <scope>NUCLEOTIDE SEQUENCE [LARGE SCALE GENOMIC DNA]</scope>
    <source>
        <strain evidence="4">CCUG 59129</strain>
    </source>
</reference>
<keyword evidence="1" id="KW-0456">Lyase</keyword>
<dbReference type="InterPro" id="IPR044144">
    <property type="entry name" value="SAF_UxaA/GarD"/>
</dbReference>
<dbReference type="InterPro" id="IPR013974">
    <property type="entry name" value="SAF"/>
</dbReference>
<dbReference type="GO" id="GO:0016787">
    <property type="term" value="F:hydrolase activity"/>
    <property type="evidence" value="ECO:0007669"/>
    <property type="project" value="UniProtKB-KW"/>
</dbReference>
<protein>
    <submittedName>
        <fullName evidence="3">UxaA family hydrolase</fullName>
    </submittedName>
</protein>
<evidence type="ECO:0000313" key="4">
    <source>
        <dbReference type="Proteomes" id="UP001596989"/>
    </source>
</evidence>
<dbReference type="Pfam" id="PF08666">
    <property type="entry name" value="SAF"/>
    <property type="match status" value="1"/>
</dbReference>
<dbReference type="Proteomes" id="UP001596989">
    <property type="component" value="Unassembled WGS sequence"/>
</dbReference>
<name>A0ABW3HVP6_9BACL</name>
<dbReference type="SMART" id="SM00858">
    <property type="entry name" value="SAF"/>
    <property type="match status" value="1"/>
</dbReference>
<keyword evidence="3" id="KW-0378">Hydrolase</keyword>
<evidence type="ECO:0000256" key="1">
    <source>
        <dbReference type="ARBA" id="ARBA00023239"/>
    </source>
</evidence>
<dbReference type="RefSeq" id="WP_377567296.1">
    <property type="nucleotide sequence ID" value="NZ_JBHTJZ010000058.1"/>
</dbReference>
<dbReference type="Gene3D" id="2.30.130.110">
    <property type="match status" value="1"/>
</dbReference>
<feature type="domain" description="SAF" evidence="2">
    <location>
        <begin position="5"/>
        <end position="80"/>
    </location>
</feature>
<sequence length="95" mass="10679">MDMTDHVATALRDMKIGEEVHYKLGTNVFQVQLLDDVAFGHKFAILDIDEGWKVRKYGEVIGRATVPIAKGKHVHIHNIEGIRGRGDQAEREASQ</sequence>
<accession>A0ABW3HVP6</accession>
<evidence type="ECO:0000259" key="2">
    <source>
        <dbReference type="SMART" id="SM00858"/>
    </source>
</evidence>
<dbReference type="CDD" id="cd11613">
    <property type="entry name" value="SAF_AH_GD"/>
    <property type="match status" value="1"/>
</dbReference>
<dbReference type="EMBL" id="JBHTJZ010000058">
    <property type="protein sequence ID" value="MFD0961584.1"/>
    <property type="molecule type" value="Genomic_DNA"/>
</dbReference>
<organism evidence="3 4">
    <name type="scientific">Paenibacillus chungangensis</name>
    <dbReference type="NCBI Taxonomy" id="696535"/>
    <lineage>
        <taxon>Bacteria</taxon>
        <taxon>Bacillati</taxon>
        <taxon>Bacillota</taxon>
        <taxon>Bacilli</taxon>
        <taxon>Bacillales</taxon>
        <taxon>Paenibacillaceae</taxon>
        <taxon>Paenibacillus</taxon>
    </lineage>
</organism>
<evidence type="ECO:0000313" key="3">
    <source>
        <dbReference type="EMBL" id="MFD0961584.1"/>
    </source>
</evidence>
<keyword evidence="4" id="KW-1185">Reference proteome</keyword>
<proteinExistence type="predicted"/>
<comment type="caution">
    <text evidence="3">The sequence shown here is derived from an EMBL/GenBank/DDBJ whole genome shotgun (WGS) entry which is preliminary data.</text>
</comment>
<gene>
    <name evidence="3" type="ORF">ACFQ2I_19735</name>
</gene>